<comment type="caution">
    <text evidence="1">The sequence shown here is derived from an EMBL/GenBank/DDBJ whole genome shotgun (WGS) entry which is preliminary data.</text>
</comment>
<organism evidence="1 2">
    <name type="scientific">Burkholderia multivorans CGD2</name>
    <dbReference type="NCBI Taxonomy" id="513052"/>
    <lineage>
        <taxon>Bacteria</taxon>
        <taxon>Pseudomonadati</taxon>
        <taxon>Pseudomonadota</taxon>
        <taxon>Betaproteobacteria</taxon>
        <taxon>Burkholderiales</taxon>
        <taxon>Burkholderiaceae</taxon>
        <taxon>Burkholderia</taxon>
        <taxon>Burkholderia cepacia complex</taxon>
    </lineage>
</organism>
<name>B9BLN5_9BURK</name>
<dbReference type="AlphaFoldDB" id="B9BLN5"/>
<dbReference type="Proteomes" id="UP000004535">
    <property type="component" value="Unassembled WGS sequence"/>
</dbReference>
<dbReference type="EMBL" id="ACFC01000002">
    <property type="protein sequence ID" value="EEE08852.1"/>
    <property type="molecule type" value="Genomic_DNA"/>
</dbReference>
<proteinExistence type="predicted"/>
<evidence type="ECO:0000313" key="1">
    <source>
        <dbReference type="EMBL" id="EEE08852.1"/>
    </source>
</evidence>
<reference evidence="1 2" key="1">
    <citation type="journal article" date="2012" name="J. Bacteriol.">
        <title>Draft Genome Sequence Determination for Cystic Fibrosis and Chronic Granulomatous Disease Burkholderia multivorans Isolates.</title>
        <authorList>
            <person name="Varga J.J."/>
            <person name="Losada L."/>
            <person name="Zelazny A.M."/>
            <person name="Brinkac L."/>
            <person name="Harkins D."/>
            <person name="Radune D."/>
            <person name="Hostetler J."/>
            <person name="Sampaio E.P."/>
            <person name="Ronning C.M."/>
            <person name="Nierman W.C."/>
            <person name="Greenberg D.E."/>
            <person name="Holland S.M."/>
            <person name="Goldberg J.B."/>
        </authorList>
    </citation>
    <scope>NUCLEOTIDE SEQUENCE [LARGE SCALE GENOMIC DNA]</scope>
    <source>
        <strain evidence="1 2">CGD2</strain>
    </source>
</reference>
<protein>
    <submittedName>
        <fullName evidence="1">Uncharacterized protein</fullName>
    </submittedName>
</protein>
<evidence type="ECO:0000313" key="2">
    <source>
        <dbReference type="Proteomes" id="UP000004535"/>
    </source>
</evidence>
<gene>
    <name evidence="1" type="ORF">BURMUCGD2_5993</name>
</gene>
<accession>B9BLN5</accession>
<sequence length="48" mass="5081">MAAPVAADCVPEAGDPVRARMRTMTVTSGMAAEVVVSHDRVLYIGKHI</sequence>